<accession>A0AAJ6BI02</accession>
<dbReference type="Proteomes" id="UP001220610">
    <property type="component" value="Chromosome"/>
</dbReference>
<protein>
    <submittedName>
        <fullName evidence="2">Uncharacterized protein</fullName>
    </submittedName>
</protein>
<proteinExistence type="predicted"/>
<feature type="chain" id="PRO_5042491801" evidence="1">
    <location>
        <begin position="22"/>
        <end position="92"/>
    </location>
</feature>
<evidence type="ECO:0000313" key="2">
    <source>
        <dbReference type="EMBL" id="WEK37818.1"/>
    </source>
</evidence>
<feature type="signal peptide" evidence="1">
    <location>
        <begin position="1"/>
        <end position="21"/>
    </location>
</feature>
<reference evidence="2" key="1">
    <citation type="submission" date="2023-03" db="EMBL/GenBank/DDBJ databases">
        <title>Andean soil-derived lignocellulolytic bacterial consortium as a source of novel taxa and putative plastic-active enzymes.</title>
        <authorList>
            <person name="Diaz-Garcia L."/>
            <person name="Chuvochina M."/>
            <person name="Feuerriegel G."/>
            <person name="Bunk B."/>
            <person name="Sproer C."/>
            <person name="Streit W.R."/>
            <person name="Rodriguez L.M."/>
            <person name="Overmann J."/>
            <person name="Jimenez D.J."/>
        </authorList>
    </citation>
    <scope>NUCLEOTIDE SEQUENCE</scope>
    <source>
        <strain evidence="2">MAG 7</strain>
    </source>
</reference>
<dbReference type="EMBL" id="CP119311">
    <property type="protein sequence ID" value="WEK37818.1"/>
    <property type="molecule type" value="Genomic_DNA"/>
</dbReference>
<dbReference type="AlphaFoldDB" id="A0AAJ6BI02"/>
<sequence>MKKTILWPTSAILVGALSGFASDSLKINRSNAGPATGLWARIGTVCTLICGCPNGTVLMTGVAGAQAFISSGMSTVYPLYENAACTIPVVFN</sequence>
<evidence type="ECO:0000313" key="3">
    <source>
        <dbReference type="Proteomes" id="UP001220610"/>
    </source>
</evidence>
<keyword evidence="1" id="KW-0732">Signal</keyword>
<evidence type="ECO:0000256" key="1">
    <source>
        <dbReference type="SAM" id="SignalP"/>
    </source>
</evidence>
<organism evidence="2 3">
    <name type="scientific">Candidatus Pseudobacter hemicellulosilyticus</name>
    <dbReference type="NCBI Taxonomy" id="3121375"/>
    <lineage>
        <taxon>Bacteria</taxon>
        <taxon>Pseudomonadati</taxon>
        <taxon>Bacteroidota</taxon>
        <taxon>Chitinophagia</taxon>
        <taxon>Chitinophagales</taxon>
        <taxon>Chitinophagaceae</taxon>
        <taxon>Pseudobacter</taxon>
    </lineage>
</organism>
<name>A0AAJ6BI02_9BACT</name>
<gene>
    <name evidence="2" type="ORF">P0Y53_09920</name>
</gene>